<dbReference type="OMA" id="LAMEEVM"/>
<keyword evidence="3 8" id="KW-0349">Heme</keyword>
<sequence>MISGTLIVLSVIVIVLGYFLSNRYKWKKCPPGPRRLPFVGNLLALDPLQFRSYSKWADEFGPIIRVDLATTKTVVISDYKMLKEIFSDPAFSGRMDFTIFDIAGKEKRHGIVNTEGEHWEELRRFSLRQLRDFGFGKTSMEDLVMAEVNELIEIWKESEGKPVSSVKDQLLFAVVNALWTITTGKRHSQKDTVLFEMTTKSNESLSEILESGGVLLFVPKLAKIFPTWSGLTKTRKTGEEFAAYFKKPIDEHKKSYDGNYTRDFIDVFLKEIKDTTNPTSPFHGQFGEDNLLGVISDFYFAGNDTTSTTLAWMILYLTKLPEIQKKIQAEIQEITGNTRPVSLKDRPNMPYTEAVIAETLRFSSITPQGVGHRAIRDKEFHGYLIPKDTVITPNIYYIHFDPKIWGDPENFRPERFLSPDGKTFKKHEALVPFSIGRRQCLGESLARDSLFLFATNIFQRFEIKFDKNGPDHGFEPKVGFIVITPMPFNIILKDRLV</sequence>
<name>A0A226DEM8_FOLCA</name>
<dbReference type="InterPro" id="IPR001128">
    <property type="entry name" value="Cyt_P450"/>
</dbReference>
<evidence type="ECO:0000313" key="10">
    <source>
        <dbReference type="EMBL" id="OXA43619.1"/>
    </source>
</evidence>
<dbReference type="FunFam" id="1.10.630.10:FF:000036">
    <property type="entry name" value="CYtochrome P450 family"/>
    <property type="match status" value="1"/>
</dbReference>
<dbReference type="InterPro" id="IPR002401">
    <property type="entry name" value="Cyt_P450_E_grp-I"/>
</dbReference>
<dbReference type="AlphaFoldDB" id="A0A226DEM8"/>
<dbReference type="PANTHER" id="PTHR24300">
    <property type="entry name" value="CYTOCHROME P450 508A4-RELATED"/>
    <property type="match status" value="1"/>
</dbReference>
<dbReference type="InterPro" id="IPR017972">
    <property type="entry name" value="Cyt_P450_CS"/>
</dbReference>
<dbReference type="PRINTS" id="PR00385">
    <property type="entry name" value="P450"/>
</dbReference>
<comment type="cofactor">
    <cofactor evidence="1 8">
        <name>heme</name>
        <dbReference type="ChEBI" id="CHEBI:30413"/>
    </cofactor>
</comment>
<protein>
    <submittedName>
        <fullName evidence="10">Farnesoate epoxidase</fullName>
    </submittedName>
</protein>
<evidence type="ECO:0000256" key="7">
    <source>
        <dbReference type="ARBA" id="ARBA00023033"/>
    </source>
</evidence>
<dbReference type="GO" id="GO:0016712">
    <property type="term" value="F:oxidoreductase activity, acting on paired donors, with incorporation or reduction of molecular oxygen, reduced flavin or flavoprotein as one donor, and incorporation of one atom of oxygen"/>
    <property type="evidence" value="ECO:0007669"/>
    <property type="project" value="TreeGrafter"/>
</dbReference>
<organism evidence="10 11">
    <name type="scientific">Folsomia candida</name>
    <name type="common">Springtail</name>
    <dbReference type="NCBI Taxonomy" id="158441"/>
    <lineage>
        <taxon>Eukaryota</taxon>
        <taxon>Metazoa</taxon>
        <taxon>Ecdysozoa</taxon>
        <taxon>Arthropoda</taxon>
        <taxon>Hexapoda</taxon>
        <taxon>Collembola</taxon>
        <taxon>Entomobryomorpha</taxon>
        <taxon>Isotomoidea</taxon>
        <taxon>Isotomidae</taxon>
        <taxon>Proisotominae</taxon>
        <taxon>Folsomia</taxon>
    </lineage>
</organism>
<dbReference type="GO" id="GO:0008395">
    <property type="term" value="F:steroid hydroxylase activity"/>
    <property type="evidence" value="ECO:0007669"/>
    <property type="project" value="TreeGrafter"/>
</dbReference>
<evidence type="ECO:0000256" key="2">
    <source>
        <dbReference type="ARBA" id="ARBA00010617"/>
    </source>
</evidence>
<dbReference type="PRINTS" id="PR00463">
    <property type="entry name" value="EP450I"/>
</dbReference>
<keyword evidence="4 8" id="KW-0479">Metal-binding</keyword>
<dbReference type="PROSITE" id="PS00086">
    <property type="entry name" value="CYTOCHROME_P450"/>
    <property type="match status" value="1"/>
</dbReference>
<dbReference type="GO" id="GO:0006805">
    <property type="term" value="P:xenobiotic metabolic process"/>
    <property type="evidence" value="ECO:0007669"/>
    <property type="project" value="TreeGrafter"/>
</dbReference>
<evidence type="ECO:0000256" key="9">
    <source>
        <dbReference type="RuleBase" id="RU000461"/>
    </source>
</evidence>
<dbReference type="InterPro" id="IPR036396">
    <property type="entry name" value="Cyt_P450_sf"/>
</dbReference>
<evidence type="ECO:0000313" key="11">
    <source>
        <dbReference type="Proteomes" id="UP000198287"/>
    </source>
</evidence>
<evidence type="ECO:0000256" key="6">
    <source>
        <dbReference type="ARBA" id="ARBA00023004"/>
    </source>
</evidence>
<evidence type="ECO:0000256" key="4">
    <source>
        <dbReference type="ARBA" id="ARBA00022723"/>
    </source>
</evidence>
<dbReference type="SUPFAM" id="SSF48264">
    <property type="entry name" value="Cytochrome P450"/>
    <property type="match status" value="1"/>
</dbReference>
<dbReference type="InterPro" id="IPR050182">
    <property type="entry name" value="Cytochrome_P450_fam2"/>
</dbReference>
<comment type="similarity">
    <text evidence="2 9">Belongs to the cytochrome P450 family.</text>
</comment>
<feature type="binding site" description="axial binding residue" evidence="8">
    <location>
        <position position="440"/>
    </location>
    <ligand>
        <name>heme</name>
        <dbReference type="ChEBI" id="CHEBI:30413"/>
    </ligand>
    <ligandPart>
        <name>Fe</name>
        <dbReference type="ChEBI" id="CHEBI:18248"/>
    </ligandPart>
</feature>
<evidence type="ECO:0000256" key="5">
    <source>
        <dbReference type="ARBA" id="ARBA00023002"/>
    </source>
</evidence>
<dbReference type="Proteomes" id="UP000198287">
    <property type="component" value="Unassembled WGS sequence"/>
</dbReference>
<dbReference type="GO" id="GO:0005506">
    <property type="term" value="F:iron ion binding"/>
    <property type="evidence" value="ECO:0007669"/>
    <property type="project" value="InterPro"/>
</dbReference>
<evidence type="ECO:0000256" key="1">
    <source>
        <dbReference type="ARBA" id="ARBA00001971"/>
    </source>
</evidence>
<gene>
    <name evidence="10" type="ORF">Fcan01_21605</name>
</gene>
<accession>A0A226DEM8</accession>
<keyword evidence="11" id="KW-1185">Reference proteome</keyword>
<keyword evidence="7 9" id="KW-0503">Monooxygenase</keyword>
<dbReference type="Gene3D" id="1.10.630.10">
    <property type="entry name" value="Cytochrome P450"/>
    <property type="match status" value="1"/>
</dbReference>
<evidence type="ECO:0000256" key="8">
    <source>
        <dbReference type="PIRSR" id="PIRSR602401-1"/>
    </source>
</evidence>
<reference evidence="10 11" key="1">
    <citation type="submission" date="2015-12" db="EMBL/GenBank/DDBJ databases">
        <title>The genome of Folsomia candida.</title>
        <authorList>
            <person name="Faddeeva A."/>
            <person name="Derks M.F."/>
            <person name="Anvar Y."/>
            <person name="Smit S."/>
            <person name="Van Straalen N."/>
            <person name="Roelofs D."/>
        </authorList>
    </citation>
    <scope>NUCLEOTIDE SEQUENCE [LARGE SCALE GENOMIC DNA]</scope>
    <source>
        <strain evidence="10 11">VU population</strain>
        <tissue evidence="10">Whole body</tissue>
    </source>
</reference>
<dbReference type="STRING" id="158441.A0A226DEM8"/>
<dbReference type="OrthoDB" id="6117774at2759"/>
<keyword evidence="6 8" id="KW-0408">Iron</keyword>
<dbReference type="PANTHER" id="PTHR24300:SF376">
    <property type="entry name" value="CYTOCHROME P450 15A1"/>
    <property type="match status" value="1"/>
</dbReference>
<dbReference type="GO" id="GO:0020037">
    <property type="term" value="F:heme binding"/>
    <property type="evidence" value="ECO:0007669"/>
    <property type="project" value="InterPro"/>
</dbReference>
<evidence type="ECO:0000256" key="3">
    <source>
        <dbReference type="ARBA" id="ARBA00022617"/>
    </source>
</evidence>
<proteinExistence type="inferred from homology"/>
<comment type="caution">
    <text evidence="10">The sequence shown here is derived from an EMBL/GenBank/DDBJ whole genome shotgun (WGS) entry which is preliminary data.</text>
</comment>
<dbReference type="GO" id="GO:0006082">
    <property type="term" value="P:organic acid metabolic process"/>
    <property type="evidence" value="ECO:0007669"/>
    <property type="project" value="TreeGrafter"/>
</dbReference>
<dbReference type="GO" id="GO:0005737">
    <property type="term" value="C:cytoplasm"/>
    <property type="evidence" value="ECO:0007669"/>
    <property type="project" value="TreeGrafter"/>
</dbReference>
<keyword evidence="5 9" id="KW-0560">Oxidoreductase</keyword>
<dbReference type="Pfam" id="PF00067">
    <property type="entry name" value="p450"/>
    <property type="match status" value="1"/>
</dbReference>
<dbReference type="EMBL" id="LNIX01000021">
    <property type="protein sequence ID" value="OXA43619.1"/>
    <property type="molecule type" value="Genomic_DNA"/>
</dbReference>